<dbReference type="EMBL" id="SNTZ01000020">
    <property type="protein sequence ID" value="THV56841.1"/>
    <property type="molecule type" value="Genomic_DNA"/>
</dbReference>
<comment type="caution">
    <text evidence="2">The sequence shown here is derived from an EMBL/GenBank/DDBJ whole genome shotgun (WGS) entry which is preliminary data.</text>
</comment>
<protein>
    <submittedName>
        <fullName evidence="2">Uncharacterized protein</fullName>
    </submittedName>
</protein>
<evidence type="ECO:0000256" key="1">
    <source>
        <dbReference type="SAM" id="SignalP"/>
    </source>
</evidence>
<organism evidence="2 3">
    <name type="scientific">Flagellimonas alvinocaridis</name>
    <dbReference type="NCBI Taxonomy" id="2530200"/>
    <lineage>
        <taxon>Bacteria</taxon>
        <taxon>Pseudomonadati</taxon>
        <taxon>Bacteroidota</taxon>
        <taxon>Flavobacteriia</taxon>
        <taxon>Flavobacteriales</taxon>
        <taxon>Flavobacteriaceae</taxon>
        <taxon>Flagellimonas</taxon>
    </lineage>
</organism>
<evidence type="ECO:0000313" key="3">
    <source>
        <dbReference type="Proteomes" id="UP000310406"/>
    </source>
</evidence>
<feature type="chain" id="PRO_5020724811" evidence="1">
    <location>
        <begin position="23"/>
        <end position="192"/>
    </location>
</feature>
<feature type="signal peptide" evidence="1">
    <location>
        <begin position="1"/>
        <end position="22"/>
    </location>
</feature>
<name>A0A4S8RH19_9FLAO</name>
<evidence type="ECO:0000313" key="2">
    <source>
        <dbReference type="EMBL" id="THV56841.1"/>
    </source>
</evidence>
<sequence length="192" mass="20640">MKKVIFKLIALTFSLMALLSCSDDDYEGGIINEDPTTTPMFSINAKGTVTGKMVENFKLPGTDLSVAGNAFEMTMYNPATGESMGTVIDINVGAETFEDGSMFGENYTVFLFEDPQNSTLVLHNLIDMIPAPPANMNAFIKKENTTDNVVSGTGIYSGFAGGSTLNATLDMSAFSENTVGFDCLYGFTQILH</sequence>
<dbReference type="PROSITE" id="PS51257">
    <property type="entry name" value="PROKAR_LIPOPROTEIN"/>
    <property type="match status" value="1"/>
</dbReference>
<dbReference type="AlphaFoldDB" id="A0A4S8RH19"/>
<keyword evidence="3" id="KW-1185">Reference proteome</keyword>
<dbReference type="OrthoDB" id="1064829at2"/>
<dbReference type="RefSeq" id="WP_136567645.1">
    <property type="nucleotide sequence ID" value="NZ_SNTZ01000020.1"/>
</dbReference>
<dbReference type="Proteomes" id="UP000310406">
    <property type="component" value="Unassembled WGS sequence"/>
</dbReference>
<proteinExistence type="predicted"/>
<reference evidence="2 3" key="1">
    <citation type="submission" date="2019-03" db="EMBL/GenBank/DDBJ databases">
        <title>Muricauda SCR12 sp.nov, a marine bacterium isolated from Pacific Ocean:the Okinawa trough.</title>
        <authorList>
            <person name="Liu L."/>
        </authorList>
    </citation>
    <scope>NUCLEOTIDE SEQUENCE [LARGE SCALE GENOMIC DNA]</scope>
    <source>
        <strain evidence="2 3">SCR12</strain>
    </source>
</reference>
<accession>A0A4S8RH19</accession>
<gene>
    <name evidence="2" type="ORF">EZV76_16550</name>
</gene>
<keyword evidence="1" id="KW-0732">Signal</keyword>